<accession>A0A5Q3QHC4</accession>
<feature type="region of interest" description="Disordered" evidence="4">
    <location>
        <begin position="521"/>
        <end position="570"/>
    </location>
</feature>
<dbReference type="EMBL" id="CP045929">
    <property type="protein sequence ID" value="QGK70925.1"/>
    <property type="molecule type" value="Genomic_DNA"/>
</dbReference>
<dbReference type="Gene3D" id="3.40.50.1820">
    <property type="entry name" value="alpha/beta hydrolase"/>
    <property type="match status" value="1"/>
</dbReference>
<evidence type="ECO:0000313" key="6">
    <source>
        <dbReference type="EMBL" id="QGK70925.1"/>
    </source>
</evidence>
<feature type="domain" description="Peptidase S33 tripeptidyl aminopeptidase-like C-terminal" evidence="5">
    <location>
        <begin position="431"/>
        <end position="524"/>
    </location>
</feature>
<dbReference type="Proteomes" id="UP000371041">
    <property type="component" value="Chromosome"/>
</dbReference>
<dbReference type="KEGG" id="sace:GIY23_16625"/>
<keyword evidence="2" id="KW-0732">Signal</keyword>
<dbReference type="SUPFAM" id="SSF53474">
    <property type="entry name" value="alpha/beta-Hydrolases"/>
    <property type="match status" value="1"/>
</dbReference>
<dbReference type="Pfam" id="PF08386">
    <property type="entry name" value="Abhydrolase_4"/>
    <property type="match status" value="1"/>
</dbReference>
<dbReference type="AlphaFoldDB" id="A0A5Q3QHC4"/>
<dbReference type="InterPro" id="IPR051601">
    <property type="entry name" value="Serine_prot/Carboxylest_S33"/>
</dbReference>
<keyword evidence="7" id="KW-1185">Reference proteome</keyword>
<evidence type="ECO:0000256" key="4">
    <source>
        <dbReference type="SAM" id="MobiDB-lite"/>
    </source>
</evidence>
<dbReference type="GO" id="GO:0016787">
    <property type="term" value="F:hydrolase activity"/>
    <property type="evidence" value="ECO:0007669"/>
    <property type="project" value="UniProtKB-KW"/>
</dbReference>
<dbReference type="InterPro" id="IPR013595">
    <property type="entry name" value="Pept_S33_TAP-like_C"/>
</dbReference>
<name>A0A5Q3QHC4_9PSEU</name>
<keyword evidence="3 6" id="KW-0378">Hydrolase</keyword>
<proteinExistence type="inferred from homology"/>
<evidence type="ECO:0000256" key="3">
    <source>
        <dbReference type="ARBA" id="ARBA00022801"/>
    </source>
</evidence>
<protein>
    <submittedName>
        <fullName evidence="6">Alpha/beta fold hydrolase</fullName>
    </submittedName>
</protein>
<gene>
    <name evidence="6" type="ORF">GIY23_16625</name>
</gene>
<dbReference type="InterPro" id="IPR029058">
    <property type="entry name" value="AB_hydrolase_fold"/>
</dbReference>
<dbReference type="PANTHER" id="PTHR43248:SF29">
    <property type="entry name" value="TRIPEPTIDYL AMINOPEPTIDASE"/>
    <property type="match status" value="1"/>
</dbReference>
<reference evidence="7" key="1">
    <citation type="submission" date="2019-11" db="EMBL/GenBank/DDBJ databases">
        <title>The complete genome sequence of Saccharopolyspora sp. E2A.</title>
        <authorList>
            <person name="Zhang G."/>
        </authorList>
    </citation>
    <scope>NUCLEOTIDE SEQUENCE [LARGE SCALE GENOMIC DNA]</scope>
    <source>
        <strain evidence="7">E2A</strain>
    </source>
</reference>
<evidence type="ECO:0000259" key="5">
    <source>
        <dbReference type="Pfam" id="PF08386"/>
    </source>
</evidence>
<evidence type="ECO:0000313" key="7">
    <source>
        <dbReference type="Proteomes" id="UP000371041"/>
    </source>
</evidence>
<evidence type="ECO:0000256" key="2">
    <source>
        <dbReference type="ARBA" id="ARBA00022729"/>
    </source>
</evidence>
<organism evidence="6 7">
    <name type="scientific">Allosaccharopolyspora coralli</name>
    <dbReference type="NCBI Taxonomy" id="2665642"/>
    <lineage>
        <taxon>Bacteria</taxon>
        <taxon>Bacillati</taxon>
        <taxon>Actinomycetota</taxon>
        <taxon>Actinomycetes</taxon>
        <taxon>Pseudonocardiales</taxon>
        <taxon>Pseudonocardiaceae</taxon>
        <taxon>Allosaccharopolyspora</taxon>
    </lineage>
</organism>
<dbReference type="PANTHER" id="PTHR43248">
    <property type="entry name" value="2-SUCCINYL-6-HYDROXY-2,4-CYCLOHEXADIENE-1-CARBOXYLATE SYNTHASE"/>
    <property type="match status" value="1"/>
</dbReference>
<evidence type="ECO:0000256" key="1">
    <source>
        <dbReference type="ARBA" id="ARBA00010088"/>
    </source>
</evidence>
<sequence>MLSVPGHDADAVTVDRVENARAIGQAATNRPSFRPPRRITVKKRILSTLAATCLLAGIGVAPTAAAAPQAPDYTPAPVDWGPCESEPLVQAGAECGTVEVPLDYDDPEGEKISLAVSRVKATVPAEEYQGVMLVNPGGPGGSGLNLAVLGGSVPKGAGDAYDWIGFDPRGVGSSTPAASCDPQYFGYDRPDYRPTTPELEKFWLDKSAGYADACKANGRLLDNIKTTDNVADMNSIRNALGAERINFYGFSYGTYLGQVFGTLYPDKLRRVVMDGVVNVEDVWYQANLNQDVAFEHNIQVYFDWIARYDEVFGLGTSGDEVEKQFYTQKERLDAEPAEGKIGSDEWTDLFLSAGYGQRNWETIAHAFSGWVHRGESAPLVELYDASAGQGDDNGYAMYLGTECTDAQWPTEWDQWKKDNWKVHKKAPFETWANAWYNAPCMTWPAEAGTPVEVDGSEVDSALLISEEKDGATPYAGALEARKRFPNASLISLPGGTTHSGSLGGNACLDDQIADYLLTGELPERRPGNNHSDTTCEPLPQPVPEGAQSAARAPHQQPEVLQEALKANHRR</sequence>
<comment type="similarity">
    <text evidence="1">Belongs to the peptidase S33 family.</text>
</comment>